<keyword evidence="3" id="KW-1185">Reference proteome</keyword>
<name>A0A1E1K529_9HELO</name>
<feature type="domain" description="2EXR" evidence="1">
    <location>
        <begin position="69"/>
        <end position="149"/>
    </location>
</feature>
<accession>A0A1E1K529</accession>
<dbReference type="PANTHER" id="PTHR35910">
    <property type="entry name" value="2EXR DOMAIN-CONTAINING PROTEIN"/>
    <property type="match status" value="1"/>
</dbReference>
<dbReference type="OrthoDB" id="3473305at2759"/>
<protein>
    <recommendedName>
        <fullName evidence="1">2EXR domain-containing protein</fullName>
    </recommendedName>
</protein>
<evidence type="ECO:0000313" key="2">
    <source>
        <dbReference type="EMBL" id="CZS92990.1"/>
    </source>
</evidence>
<sequence length="292" mass="33414">MGSAIRAKRALLILLRIMPDPKQELSMQQPMLDFSAFSSHRNLALLTVELPDTDQGIVEQNHGRPLITFTRFSNLPFEIRLLIWEFALPGGRCVDLTAYNVDHNKNNHLPVTLNINAESRKLALSHYGVFFQEPKFFRRAFAIDPIVDTVTIEFWVIQEENIQALYAQNPGLFNKIKFIEVRDTDYCGMAEDDGGLRESQEIIPWLFANFLGLPKVHFVDSRISHWLGAFYVDKYHDLISQAGILKSGGTSRQSGLDVKFLSHRRKNARPDCDQIDDATVLHPEEDTEQMED</sequence>
<dbReference type="Proteomes" id="UP000178912">
    <property type="component" value="Unassembled WGS sequence"/>
</dbReference>
<organism evidence="2 3">
    <name type="scientific">Rhynchosporium agropyri</name>
    <dbReference type="NCBI Taxonomy" id="914238"/>
    <lineage>
        <taxon>Eukaryota</taxon>
        <taxon>Fungi</taxon>
        <taxon>Dikarya</taxon>
        <taxon>Ascomycota</taxon>
        <taxon>Pezizomycotina</taxon>
        <taxon>Leotiomycetes</taxon>
        <taxon>Helotiales</taxon>
        <taxon>Ploettnerulaceae</taxon>
        <taxon>Rhynchosporium</taxon>
    </lineage>
</organism>
<dbReference type="EMBL" id="FJUX01000014">
    <property type="protein sequence ID" value="CZS92990.1"/>
    <property type="molecule type" value="Genomic_DNA"/>
</dbReference>
<gene>
    <name evidence="2" type="ORF">RAG0_03474</name>
</gene>
<reference evidence="3" key="1">
    <citation type="submission" date="2016-03" db="EMBL/GenBank/DDBJ databases">
        <authorList>
            <person name="Guldener U."/>
        </authorList>
    </citation>
    <scope>NUCLEOTIDE SEQUENCE [LARGE SCALE GENOMIC DNA]</scope>
    <source>
        <strain evidence="3">04CH-RAC-A.6.1</strain>
    </source>
</reference>
<evidence type="ECO:0000259" key="1">
    <source>
        <dbReference type="Pfam" id="PF20150"/>
    </source>
</evidence>
<dbReference type="Pfam" id="PF20150">
    <property type="entry name" value="2EXR"/>
    <property type="match status" value="1"/>
</dbReference>
<dbReference type="AlphaFoldDB" id="A0A1E1K529"/>
<dbReference type="PANTHER" id="PTHR35910:SF1">
    <property type="entry name" value="2EXR DOMAIN-CONTAINING PROTEIN"/>
    <property type="match status" value="1"/>
</dbReference>
<proteinExistence type="predicted"/>
<dbReference type="InterPro" id="IPR045518">
    <property type="entry name" value="2EXR"/>
</dbReference>
<evidence type="ECO:0000313" key="3">
    <source>
        <dbReference type="Proteomes" id="UP000178912"/>
    </source>
</evidence>